<evidence type="ECO:0000313" key="2">
    <source>
        <dbReference type="Proteomes" id="UP000016560"/>
    </source>
</evidence>
<dbReference type="EMBL" id="BATI01000014">
    <property type="protein sequence ID" value="GAD62674.1"/>
    <property type="molecule type" value="Genomic_DNA"/>
</dbReference>
<reference evidence="1" key="1">
    <citation type="submission" date="2024-09" db="EMBL/GenBank/DDBJ databases">
        <title>Whole genome shotgun sequence of Pseudomonas alcaligenes NBRC 14159.</title>
        <authorList>
            <person name="Yoshida I."/>
            <person name="Hosoyama A."/>
            <person name="Tsuchikane K."/>
            <person name="Noguchi M."/>
            <person name="Hirakata S."/>
            <person name="Ando Y."/>
            <person name="Ohji S."/>
            <person name="Yamazoe A."/>
            <person name="Yamazaki S."/>
            <person name="Fujita N."/>
        </authorList>
    </citation>
    <scope>NUCLEOTIDE SEQUENCE</scope>
    <source>
        <strain evidence="1">NBRC 14159</strain>
    </source>
</reference>
<dbReference type="Gene3D" id="3.40.50.300">
    <property type="entry name" value="P-loop containing nucleotide triphosphate hydrolases"/>
    <property type="match status" value="1"/>
</dbReference>
<dbReference type="RefSeq" id="WP_021700761.1">
    <property type="nucleotide sequence ID" value="NZ_BATI01000014.1"/>
</dbReference>
<comment type="caution">
    <text evidence="1">The sequence shown here is derived from an EMBL/GenBank/DDBJ whole genome shotgun (WGS) entry which is preliminary data.</text>
</comment>
<evidence type="ECO:0008006" key="3">
    <source>
        <dbReference type="Google" id="ProtNLM"/>
    </source>
</evidence>
<dbReference type="eggNOG" id="COG0237">
    <property type="taxonomic scope" value="Bacteria"/>
</dbReference>
<dbReference type="OrthoDB" id="5401711at2"/>
<dbReference type="Pfam" id="PF21448">
    <property type="entry name" value="DNMK"/>
    <property type="match status" value="2"/>
</dbReference>
<keyword evidence="2" id="KW-1185">Reference proteome</keyword>
<dbReference type="InterPro" id="IPR027417">
    <property type="entry name" value="P-loop_NTPase"/>
</dbReference>
<protein>
    <recommendedName>
        <fullName evidence="3">Deoxynucleotide monophosphate kinase</fullName>
    </recommendedName>
</protein>
<accession>U3AYG7</accession>
<gene>
    <name evidence="1" type="ORF">PA6_014_00470</name>
</gene>
<proteinExistence type="predicted"/>
<dbReference type="InterPro" id="IPR048444">
    <property type="entry name" value="DNMK"/>
</dbReference>
<organism evidence="1 2">
    <name type="scientific">Aquipseudomonas alcaligenes (strain ATCC 14909 / DSM 50342 / CCUG 1425 / JCM 20561 / NBRC 14159 / NCIMB 9945 / NCTC 10367 / 1577)</name>
    <name type="common">Pseudomonas alcaligenes</name>
    <dbReference type="NCBI Taxonomy" id="1215092"/>
    <lineage>
        <taxon>Bacteria</taxon>
        <taxon>Pseudomonadati</taxon>
        <taxon>Pseudomonadota</taxon>
        <taxon>Gammaproteobacteria</taxon>
        <taxon>Pseudomonadales</taxon>
        <taxon>Pseudomonadaceae</taxon>
        <taxon>Aquipseudomonas</taxon>
    </lineage>
</organism>
<sequence>MSQILIGLAGPARSGKDTAARYLAAQYQLLTYAFAMPLKAALQVMFNLTVEHLDGALKEQPLAWLGKSPRELLQTLGTEWGRGLVHQELWLRLAAENLTNLANQSQDWHAGFVISDVRFDNEAEWIRQRGGVVLHIRRPDAEAVNPHVSESGITLHALDVVVNNDADVEYLHAQLDHAITAIRLRTFRAA</sequence>
<dbReference type="AlphaFoldDB" id="U3AYG7"/>
<dbReference type="Proteomes" id="UP000016560">
    <property type="component" value="Unassembled WGS sequence"/>
</dbReference>
<evidence type="ECO:0000313" key="1">
    <source>
        <dbReference type="EMBL" id="GAD62674.1"/>
    </source>
</evidence>
<name>U3AYG7_AQUA1</name>
<dbReference type="SUPFAM" id="SSF52540">
    <property type="entry name" value="P-loop containing nucleoside triphosphate hydrolases"/>
    <property type="match status" value="1"/>
</dbReference>